<gene>
    <name evidence="1" type="ORF">BO99DRAFT_399827</name>
</gene>
<evidence type="ECO:0000313" key="1">
    <source>
        <dbReference type="EMBL" id="PYI22744.1"/>
    </source>
</evidence>
<sequence length="75" mass="8563">MVGFLARPVYIQTCTCTSRSLSGACRRRSVRREDGKIDPAISPFLSDVYYTSRSKTSLQTNLEVMKSQREKKIED</sequence>
<reference evidence="1 2" key="1">
    <citation type="submission" date="2018-02" db="EMBL/GenBank/DDBJ databases">
        <title>The genomes of Aspergillus section Nigri reveals drivers in fungal speciation.</title>
        <authorList>
            <consortium name="DOE Joint Genome Institute"/>
            <person name="Vesth T.C."/>
            <person name="Nybo J."/>
            <person name="Theobald S."/>
            <person name="Brandl J."/>
            <person name="Frisvad J.C."/>
            <person name="Nielsen K.F."/>
            <person name="Lyhne E.K."/>
            <person name="Kogle M.E."/>
            <person name="Kuo A."/>
            <person name="Riley R."/>
            <person name="Clum A."/>
            <person name="Nolan M."/>
            <person name="Lipzen A."/>
            <person name="Salamov A."/>
            <person name="Henrissat B."/>
            <person name="Wiebenga A."/>
            <person name="De vries R.P."/>
            <person name="Grigoriev I.V."/>
            <person name="Mortensen U.H."/>
            <person name="Andersen M.R."/>
            <person name="Baker S.E."/>
        </authorList>
    </citation>
    <scope>NUCLEOTIDE SEQUENCE [LARGE SCALE GENOMIC DNA]</scope>
    <source>
        <strain evidence="1 2">CBS 115571</strain>
    </source>
</reference>
<evidence type="ECO:0000313" key="2">
    <source>
        <dbReference type="Proteomes" id="UP000249829"/>
    </source>
</evidence>
<name>A0A2V5HL39_ASPV1</name>
<accession>A0A2V5HL39</accession>
<protein>
    <submittedName>
        <fullName evidence="1">Uncharacterized protein</fullName>
    </submittedName>
</protein>
<dbReference type="Proteomes" id="UP000249829">
    <property type="component" value="Unassembled WGS sequence"/>
</dbReference>
<keyword evidence="2" id="KW-1185">Reference proteome</keyword>
<organism evidence="1 2">
    <name type="scientific">Aspergillus violaceofuscus (strain CBS 115571)</name>
    <dbReference type="NCBI Taxonomy" id="1450538"/>
    <lineage>
        <taxon>Eukaryota</taxon>
        <taxon>Fungi</taxon>
        <taxon>Dikarya</taxon>
        <taxon>Ascomycota</taxon>
        <taxon>Pezizomycotina</taxon>
        <taxon>Eurotiomycetes</taxon>
        <taxon>Eurotiomycetidae</taxon>
        <taxon>Eurotiales</taxon>
        <taxon>Aspergillaceae</taxon>
        <taxon>Aspergillus</taxon>
    </lineage>
</organism>
<dbReference type="AlphaFoldDB" id="A0A2V5HL39"/>
<dbReference type="EMBL" id="KZ825109">
    <property type="protein sequence ID" value="PYI22744.1"/>
    <property type="molecule type" value="Genomic_DNA"/>
</dbReference>
<proteinExistence type="predicted"/>